<keyword evidence="1" id="KW-0812">Transmembrane</keyword>
<protein>
    <submittedName>
        <fullName evidence="2">YqhV family protein</fullName>
    </submittedName>
</protein>
<organism evidence="2 3">
    <name type="scientific">Carboxydichorda subterranea</name>
    <dbReference type="NCBI Taxonomy" id="3109565"/>
    <lineage>
        <taxon>Bacteria</taxon>
        <taxon>Bacillati</taxon>
        <taxon>Bacillota</taxon>
        <taxon>Limnochordia</taxon>
        <taxon>Limnochordales</taxon>
        <taxon>Geochordaceae</taxon>
        <taxon>Carboxydichorda</taxon>
    </lineage>
</organism>
<name>A0ABZ1BWY4_9FIRM</name>
<feature type="transmembrane region" description="Helical" evidence="1">
    <location>
        <begin position="6"/>
        <end position="29"/>
    </location>
</feature>
<feature type="transmembrane region" description="Helical" evidence="1">
    <location>
        <begin position="70"/>
        <end position="87"/>
    </location>
</feature>
<proteinExistence type="predicted"/>
<keyword evidence="1" id="KW-1133">Transmembrane helix</keyword>
<dbReference type="InterPro" id="IPR020390">
    <property type="entry name" value="Uncharacterised_YqhV"/>
</dbReference>
<keyword evidence="1" id="KW-0472">Membrane</keyword>
<dbReference type="RefSeq" id="WP_324716402.1">
    <property type="nucleotide sequence ID" value="NZ_CP141615.1"/>
</dbReference>
<dbReference type="Proteomes" id="UP001332192">
    <property type="component" value="Chromosome"/>
</dbReference>
<feature type="transmembrane region" description="Helical" evidence="1">
    <location>
        <begin position="41"/>
        <end position="64"/>
    </location>
</feature>
<dbReference type="EMBL" id="CP141615">
    <property type="protein sequence ID" value="WRP17130.1"/>
    <property type="molecule type" value="Genomic_DNA"/>
</dbReference>
<sequence length="89" mass="9191">MPEERIVSGMALLRLLSATIEIMAAVLMVRSGRVADAMRINGLLGVVGPLVLASVTAIGLAGLAGKLSPLRMGTLAVAVALILATLWQR</sequence>
<evidence type="ECO:0000313" key="3">
    <source>
        <dbReference type="Proteomes" id="UP001332192"/>
    </source>
</evidence>
<dbReference type="Pfam" id="PF10942">
    <property type="entry name" value="DUF2619"/>
    <property type="match status" value="1"/>
</dbReference>
<evidence type="ECO:0000313" key="2">
    <source>
        <dbReference type="EMBL" id="WRP17130.1"/>
    </source>
</evidence>
<gene>
    <name evidence="2" type="ORF">U7230_13740</name>
</gene>
<keyword evidence="3" id="KW-1185">Reference proteome</keyword>
<evidence type="ECO:0000256" key="1">
    <source>
        <dbReference type="SAM" id="Phobius"/>
    </source>
</evidence>
<reference evidence="2 3" key="1">
    <citation type="journal article" date="2024" name="Front. Microbiol.">
        <title>Novel thermophilic genera Geochorda gen. nov. and Carboxydochorda gen. nov. from the deep terrestrial subsurface reveal the ecophysiological diversity in the class Limnochordia.</title>
        <authorList>
            <person name="Karnachuk O.V."/>
            <person name="Lukina A.P."/>
            <person name="Avakyan M.R."/>
            <person name="Kadnikov V.V."/>
            <person name="Begmatov S."/>
            <person name="Beletsky A.V."/>
            <person name="Vlasova K.G."/>
            <person name="Novikov A.A."/>
            <person name="Shcherbakova V.A."/>
            <person name="Mardanov A.V."/>
            <person name="Ravin N.V."/>
        </authorList>
    </citation>
    <scope>NUCLEOTIDE SEQUENCE [LARGE SCALE GENOMIC DNA]</scope>
    <source>
        <strain evidence="2 3">L945</strain>
    </source>
</reference>
<accession>A0ABZ1BWY4</accession>